<dbReference type="SUPFAM" id="SSF53335">
    <property type="entry name" value="S-adenosyl-L-methionine-dependent methyltransferases"/>
    <property type="match status" value="1"/>
</dbReference>
<dbReference type="AlphaFoldDB" id="A0A975Q2L9"/>
<dbReference type="InterPro" id="IPR029063">
    <property type="entry name" value="SAM-dependent_MTases_sf"/>
</dbReference>
<dbReference type="RefSeq" id="WP_212609935.1">
    <property type="nucleotide sequence ID" value="NZ_CP073910.1"/>
</dbReference>
<dbReference type="GO" id="GO:0032259">
    <property type="term" value="P:methylation"/>
    <property type="evidence" value="ECO:0007669"/>
    <property type="project" value="UniProtKB-KW"/>
</dbReference>
<name>A0A975Q2L9_9SPHN</name>
<proteinExistence type="predicted"/>
<keyword evidence="1" id="KW-0489">Methyltransferase</keyword>
<evidence type="ECO:0000313" key="2">
    <source>
        <dbReference type="Proteomes" id="UP000681425"/>
    </source>
</evidence>
<dbReference type="Pfam" id="PF13489">
    <property type="entry name" value="Methyltransf_23"/>
    <property type="match status" value="1"/>
</dbReference>
<protein>
    <submittedName>
        <fullName evidence="1">Class I SAM-dependent methyltransferase</fullName>
    </submittedName>
</protein>
<accession>A0A975Q2L9</accession>
<keyword evidence="2" id="KW-1185">Reference proteome</keyword>
<reference evidence="1" key="1">
    <citation type="submission" date="2021-04" db="EMBL/GenBank/DDBJ databases">
        <title>Isolation of p-tert-butylphenol degrading bacteria Sphingobium phenoxybenzoativorans Tas13 from active sludge.</title>
        <authorList>
            <person name="Li Y."/>
        </authorList>
    </citation>
    <scope>NUCLEOTIDE SEQUENCE</scope>
    <source>
        <strain evidence="1">Tas13</strain>
    </source>
</reference>
<dbReference type="EMBL" id="CP073910">
    <property type="protein sequence ID" value="QUT06597.1"/>
    <property type="molecule type" value="Genomic_DNA"/>
</dbReference>
<keyword evidence="1" id="KW-0808">Transferase</keyword>
<dbReference type="GO" id="GO:0008168">
    <property type="term" value="F:methyltransferase activity"/>
    <property type="evidence" value="ECO:0007669"/>
    <property type="project" value="UniProtKB-KW"/>
</dbReference>
<organism evidence="1 2">
    <name type="scientific">Sphingobium phenoxybenzoativorans</name>
    <dbReference type="NCBI Taxonomy" id="1592790"/>
    <lineage>
        <taxon>Bacteria</taxon>
        <taxon>Pseudomonadati</taxon>
        <taxon>Pseudomonadota</taxon>
        <taxon>Alphaproteobacteria</taxon>
        <taxon>Sphingomonadales</taxon>
        <taxon>Sphingomonadaceae</taxon>
        <taxon>Sphingobium</taxon>
    </lineage>
</organism>
<gene>
    <name evidence="1" type="ORF">KFK14_03840</name>
</gene>
<dbReference type="Gene3D" id="3.40.50.150">
    <property type="entry name" value="Vaccinia Virus protein VP39"/>
    <property type="match status" value="1"/>
</dbReference>
<dbReference type="Proteomes" id="UP000681425">
    <property type="component" value="Chromosome"/>
</dbReference>
<evidence type="ECO:0000313" key="1">
    <source>
        <dbReference type="EMBL" id="QUT06597.1"/>
    </source>
</evidence>
<sequence length="328" mass="36916">MQDCVNGAYFIVREDCPVCASAHCETFYSVPFTQDPVRSFLESHFREQGHIEWATLEGTNFTLAECPECKLVFQRNVPNDAMLGRVYTEMISPSFLRAYEDDLLTVDNFRQIAGEMMMLFRMIDKPAGQIAFLDYGFGFGRWARVARALGATVYATEIGEEKLAMAADIGVRIIPDEAVDGMRFDIVHTEQVLEHLVDPRREFRRLAAITDGVMKVSVPPAGPIRSTIEKKGLAAESPFVRAHAMRGDDLAHMAVQPLEHINAFSVKSIERLASENHMKIVDQVRRRATMMDIGSPKRFLRSLADFGIALGKAALKPHTGYYLLRPER</sequence>
<dbReference type="KEGG" id="spph:KFK14_03840"/>